<sequence>MTRVIRICAVSASAKPFFLMKRGVFMKWFIQHFEKLISSFAFAVMLIMVIINVISRYFFGHSFSYTEEIAFMGFTYCVFFGVCILYKNHALIAIDVIVDRLPPHARHAAKIFNFALLTIANMYFIYLSTKLSIGAWVRPTAALRIPYTFIDMSAAAAFVLLTLYSARFLIDAVRGKEAASTTPE</sequence>
<dbReference type="AlphaFoldDB" id="A0A4Q9DIA1"/>
<dbReference type="PANTHER" id="PTHR35011:SF2">
    <property type="entry name" value="2,3-DIKETO-L-GULONATE TRAP TRANSPORTER SMALL PERMEASE PROTEIN YIAM"/>
    <property type="match status" value="1"/>
</dbReference>
<protein>
    <submittedName>
        <fullName evidence="11">TRAP transporter small permease</fullName>
    </submittedName>
</protein>
<dbReference type="GO" id="GO:0015740">
    <property type="term" value="P:C4-dicarboxylate transport"/>
    <property type="evidence" value="ECO:0007669"/>
    <property type="project" value="TreeGrafter"/>
</dbReference>
<evidence type="ECO:0000256" key="5">
    <source>
        <dbReference type="ARBA" id="ARBA00022692"/>
    </source>
</evidence>
<evidence type="ECO:0000256" key="7">
    <source>
        <dbReference type="ARBA" id="ARBA00023136"/>
    </source>
</evidence>
<keyword evidence="3" id="KW-1003">Cell membrane</keyword>
<dbReference type="EMBL" id="SIRE01000035">
    <property type="protein sequence ID" value="TBL69890.1"/>
    <property type="molecule type" value="Genomic_DNA"/>
</dbReference>
<dbReference type="OrthoDB" id="4964541at2"/>
<feature type="transmembrane region" description="Helical" evidence="9">
    <location>
        <begin position="147"/>
        <end position="166"/>
    </location>
</feature>
<organism evidence="11 12">
    <name type="scientific">Paenibacillus thalictri</name>
    <dbReference type="NCBI Taxonomy" id="2527873"/>
    <lineage>
        <taxon>Bacteria</taxon>
        <taxon>Bacillati</taxon>
        <taxon>Bacillota</taxon>
        <taxon>Bacilli</taxon>
        <taxon>Bacillales</taxon>
        <taxon>Paenibacillaceae</taxon>
        <taxon>Paenibacillus</taxon>
    </lineage>
</organism>
<keyword evidence="6 9" id="KW-1133">Transmembrane helix</keyword>
<comment type="subcellular location">
    <subcellularLocation>
        <location evidence="1">Cell inner membrane</location>
        <topology evidence="1">Multi-pass membrane protein</topology>
    </subcellularLocation>
</comment>
<keyword evidence="7 9" id="KW-0472">Membrane</keyword>
<evidence type="ECO:0000313" key="11">
    <source>
        <dbReference type="EMBL" id="TBL69890.1"/>
    </source>
</evidence>
<evidence type="ECO:0000256" key="4">
    <source>
        <dbReference type="ARBA" id="ARBA00022519"/>
    </source>
</evidence>
<dbReference type="InterPro" id="IPR007387">
    <property type="entry name" value="TRAP_DctQ"/>
</dbReference>
<dbReference type="PANTHER" id="PTHR35011">
    <property type="entry name" value="2,3-DIKETO-L-GULONATE TRAP TRANSPORTER SMALL PERMEASE PROTEIN YIAM"/>
    <property type="match status" value="1"/>
</dbReference>
<dbReference type="GO" id="GO:0022857">
    <property type="term" value="F:transmembrane transporter activity"/>
    <property type="evidence" value="ECO:0007669"/>
    <property type="project" value="TreeGrafter"/>
</dbReference>
<evidence type="ECO:0000256" key="9">
    <source>
        <dbReference type="SAM" id="Phobius"/>
    </source>
</evidence>
<gene>
    <name evidence="11" type="ORF">EYB31_34510</name>
</gene>
<evidence type="ECO:0000256" key="3">
    <source>
        <dbReference type="ARBA" id="ARBA00022475"/>
    </source>
</evidence>
<evidence type="ECO:0000256" key="6">
    <source>
        <dbReference type="ARBA" id="ARBA00022989"/>
    </source>
</evidence>
<keyword evidence="5 9" id="KW-0812">Transmembrane</keyword>
<keyword evidence="12" id="KW-1185">Reference proteome</keyword>
<dbReference type="Pfam" id="PF04290">
    <property type="entry name" value="DctQ"/>
    <property type="match status" value="1"/>
</dbReference>
<feature type="transmembrane region" description="Helical" evidence="9">
    <location>
        <begin position="107"/>
        <end position="127"/>
    </location>
</feature>
<accession>A0A4Q9DIA1</accession>
<evidence type="ECO:0000256" key="2">
    <source>
        <dbReference type="ARBA" id="ARBA00022448"/>
    </source>
</evidence>
<feature type="transmembrane region" description="Helical" evidence="9">
    <location>
        <begin position="69"/>
        <end position="86"/>
    </location>
</feature>
<evidence type="ECO:0000256" key="8">
    <source>
        <dbReference type="ARBA" id="ARBA00038436"/>
    </source>
</evidence>
<proteinExistence type="inferred from homology"/>
<feature type="domain" description="Tripartite ATP-independent periplasmic transporters DctQ component" evidence="10">
    <location>
        <begin position="45"/>
        <end position="174"/>
    </location>
</feature>
<reference evidence="11 12" key="1">
    <citation type="submission" date="2019-02" db="EMBL/GenBank/DDBJ databases">
        <title>Paenibacillus sp. nov., isolated from surface-sterilized tissue of Thalictrum simplex L.</title>
        <authorList>
            <person name="Tuo L."/>
        </authorList>
    </citation>
    <scope>NUCLEOTIDE SEQUENCE [LARGE SCALE GENOMIC DNA]</scope>
    <source>
        <strain evidence="11 12">N2SHLJ1</strain>
    </source>
</reference>
<keyword evidence="4" id="KW-0997">Cell inner membrane</keyword>
<keyword evidence="2" id="KW-0813">Transport</keyword>
<evidence type="ECO:0000259" key="10">
    <source>
        <dbReference type="Pfam" id="PF04290"/>
    </source>
</evidence>
<dbReference type="InterPro" id="IPR055348">
    <property type="entry name" value="DctQ"/>
</dbReference>
<comment type="similarity">
    <text evidence="8">Belongs to the TRAP transporter small permease family.</text>
</comment>
<comment type="caution">
    <text evidence="11">The sequence shown here is derived from an EMBL/GenBank/DDBJ whole genome shotgun (WGS) entry which is preliminary data.</text>
</comment>
<feature type="transmembrane region" description="Helical" evidence="9">
    <location>
        <begin position="36"/>
        <end position="57"/>
    </location>
</feature>
<dbReference type="Proteomes" id="UP000293142">
    <property type="component" value="Unassembled WGS sequence"/>
</dbReference>
<dbReference type="GO" id="GO:0005886">
    <property type="term" value="C:plasma membrane"/>
    <property type="evidence" value="ECO:0007669"/>
    <property type="project" value="UniProtKB-SubCell"/>
</dbReference>
<evidence type="ECO:0000256" key="1">
    <source>
        <dbReference type="ARBA" id="ARBA00004429"/>
    </source>
</evidence>
<name>A0A4Q9DIA1_9BACL</name>
<evidence type="ECO:0000313" key="12">
    <source>
        <dbReference type="Proteomes" id="UP000293142"/>
    </source>
</evidence>